<evidence type="ECO:0000259" key="2">
    <source>
        <dbReference type="Pfam" id="PF04840"/>
    </source>
</evidence>
<dbReference type="EMBL" id="LVVM01006306">
    <property type="protein sequence ID" value="OJA08401.1"/>
    <property type="molecule type" value="Genomic_DNA"/>
</dbReference>
<dbReference type="PANTHER" id="PTHR12811:SF0">
    <property type="entry name" value="VACUOLAR PROTEIN SORTING-ASSOCIATED PROTEIN 16 HOMOLOG"/>
    <property type="match status" value="1"/>
</dbReference>
<proteinExistence type="inferred from homology"/>
<dbReference type="Pfam" id="PF04841">
    <property type="entry name" value="Vps16_N"/>
    <property type="match status" value="1"/>
</dbReference>
<comment type="caution">
    <text evidence="4">The sequence shown here is derived from an EMBL/GenBank/DDBJ whole genome shotgun (WGS) entry which is preliminary data.</text>
</comment>
<dbReference type="GO" id="GO:0030897">
    <property type="term" value="C:HOPS complex"/>
    <property type="evidence" value="ECO:0007669"/>
    <property type="project" value="TreeGrafter"/>
</dbReference>
<protein>
    <recommendedName>
        <fullName evidence="6">Vacuolar protein sorting-associated protein 16 homolog</fullName>
    </recommendedName>
</protein>
<evidence type="ECO:0000313" key="4">
    <source>
        <dbReference type="EMBL" id="OJA08401.1"/>
    </source>
</evidence>
<dbReference type="SUPFAM" id="SSF69322">
    <property type="entry name" value="Tricorn protease domain 2"/>
    <property type="match status" value="1"/>
</dbReference>
<name>A0A1J8Q3W3_9AGAM</name>
<reference evidence="4 5" key="1">
    <citation type="submission" date="2016-03" db="EMBL/GenBank/DDBJ databases">
        <title>Comparative genomics of the ectomycorrhizal sister species Rhizopogon vinicolor and Rhizopogon vesiculosus (Basidiomycota: Boletales) reveals a divergence of the mating type B locus.</title>
        <authorList>
            <person name="Mujic A.B."/>
            <person name="Kuo A."/>
            <person name="Tritt A."/>
            <person name="Lipzen A."/>
            <person name="Chen C."/>
            <person name="Johnson J."/>
            <person name="Sharma A."/>
            <person name="Barry K."/>
            <person name="Grigoriev I.V."/>
            <person name="Spatafora J.W."/>
        </authorList>
    </citation>
    <scope>NUCLEOTIDE SEQUENCE [LARGE SCALE GENOMIC DNA]</scope>
    <source>
        <strain evidence="4 5">AM-OR11-056</strain>
    </source>
</reference>
<organism evidence="4 5">
    <name type="scientific">Rhizopogon vesiculosus</name>
    <dbReference type="NCBI Taxonomy" id="180088"/>
    <lineage>
        <taxon>Eukaryota</taxon>
        <taxon>Fungi</taxon>
        <taxon>Dikarya</taxon>
        <taxon>Basidiomycota</taxon>
        <taxon>Agaricomycotina</taxon>
        <taxon>Agaricomycetes</taxon>
        <taxon>Agaricomycetidae</taxon>
        <taxon>Boletales</taxon>
        <taxon>Suillineae</taxon>
        <taxon>Rhizopogonaceae</taxon>
        <taxon>Rhizopogon</taxon>
    </lineage>
</organism>
<dbReference type="Proteomes" id="UP000183567">
    <property type="component" value="Unassembled WGS sequence"/>
</dbReference>
<dbReference type="AlphaFoldDB" id="A0A1J8Q3W3"/>
<dbReference type="InterPro" id="IPR016534">
    <property type="entry name" value="VPS16"/>
</dbReference>
<dbReference type="Gene3D" id="1.10.150.780">
    <property type="entry name" value="Vps16, C-terminal region"/>
    <property type="match status" value="1"/>
</dbReference>
<evidence type="ECO:0000256" key="1">
    <source>
        <dbReference type="ARBA" id="ARBA00009250"/>
    </source>
</evidence>
<dbReference type="STRING" id="180088.A0A1J8Q3W3"/>
<accession>A0A1J8Q3W3</accession>
<dbReference type="InterPro" id="IPR038132">
    <property type="entry name" value="Vps16_C_sf"/>
</dbReference>
<dbReference type="OrthoDB" id="1792at2759"/>
<dbReference type="InterPro" id="IPR006926">
    <property type="entry name" value="Vps16_N"/>
</dbReference>
<dbReference type="GO" id="GO:0003779">
    <property type="term" value="F:actin binding"/>
    <property type="evidence" value="ECO:0007669"/>
    <property type="project" value="TreeGrafter"/>
</dbReference>
<keyword evidence="5" id="KW-1185">Reference proteome</keyword>
<sequence>MTLPLKPRLRLDSGALQPPSSFVQVTGLDSQPQSAYSHISNFRSLLLDMQLYSPSIKMVKQSMLDGMISCPVFGDHDRVEGKIMLDPTCSQSGRLMIEGVFEYISINENLDDEIAQVPQISKHRNIFFSSSLIIPISPIHDLRSAFGVRKRLDHSDSNSPASRSCEFSFELPQGSRLWDKMPPTFSSMPDAQGRGGLSLLEKAEVSYHVTAVWESSDMSENRGILEVPVLFHPDTDFQSLDGSKIEPESWLEMPLIPERSIPFHCAVTLPRPRTFSRCSSVPYFVVFTTTPQSSTLNREIASDATIAVSLIRKITIIPQLPHTPVDADSDDSDGSSVSFLTPRTRLLKRALKSGVAPASKISEETFSATVRHKPLPELPQAPFSETRTLKTQMHIGFPKRPRHCRSQAHMPDGLYKGKFQLPKDMLPGVNWAGVSVKYNGMDTIQHPSATWEAASNGSVFYRRQQLYMLHGKLPNLDDYLIAGCKNGGPTALMRDASKLVALGSGRPPLAKSQIQVYSPAGESLLLFSWDQNRIVRFGWTFDERLVVLNEEGVYRLYDLQGDYQQFSLGNEAAELGIIDARIHENGLVALTGSLTLLEVKDWEGGRPLALATPGLSEPPHAWAVIPPEQSISRHVEVLLSVDATIIAVDNLESLDQRISRGPFLHVSPSPNGKFLALLTFSGILWVVSADFQREIVVLDTATVGAEGQVNQVGWCGNDAVLVTWNDLVLLVLPSRNNLAGETLRYLYFGATFVVTESDGARIIGQDVCDFIQKVPASSVSIFRPGSTSSSAILFAAWESFLQRSPKADENIRSIRSDLAAAAAKFGWGFLDLYNPTDFIAMGQALKVLNAVRFYEIAIPLTYSQYQYVSPAHLINRLTSRNLHLLALRVSSFLSLKPDVVLKHWASAKIGRSKTSSADGQDDEVCRIIVDKFEKLGGGEVSYADIARRAWEVGRTELATKLLDYETRASDQVPLLLTMKEDKLALIKAVDSGDTDLVYHVLLHLYKRLPLGSFFKLIEDGGEQLAPASKLLEVYAREQNREMLRDFYYSDDRRVESATLALDEAAQMTDPHAIMTAVNSAEKFFSEDKDRALEAKMMNESVRLLALQQQFEKDSDGKVKFFGQSVSETIRTCLMNGMSKKADRVKSEFKVPDKRFWYLKLHALTAMRDFDALDAFARSRRSPIGYEAFVRHLVEAGHLKEASPYVMRCDSPKRVELYMLCKDWRAAGRECKERGDKKGMEKLINSSPNSLIKRELEQFAASMK</sequence>
<feature type="domain" description="Vps16 C-terminal" evidence="2">
    <location>
        <begin position="940"/>
        <end position="1246"/>
    </location>
</feature>
<evidence type="ECO:0000259" key="3">
    <source>
        <dbReference type="Pfam" id="PF04841"/>
    </source>
</evidence>
<dbReference type="GO" id="GO:0005768">
    <property type="term" value="C:endosome"/>
    <property type="evidence" value="ECO:0007669"/>
    <property type="project" value="TreeGrafter"/>
</dbReference>
<comment type="similarity">
    <text evidence="1">Belongs to the VPS16 family.</text>
</comment>
<dbReference type="GO" id="GO:0016197">
    <property type="term" value="P:endosomal transport"/>
    <property type="evidence" value="ECO:0007669"/>
    <property type="project" value="TreeGrafter"/>
</dbReference>
<dbReference type="GO" id="GO:0042144">
    <property type="term" value="P:vacuole fusion, non-autophagic"/>
    <property type="evidence" value="ECO:0007669"/>
    <property type="project" value="TreeGrafter"/>
</dbReference>
<feature type="domain" description="Vps16 N-terminal" evidence="3">
    <location>
        <begin position="448"/>
        <end position="821"/>
    </location>
</feature>
<dbReference type="PANTHER" id="PTHR12811">
    <property type="entry name" value="VACUOLAR PROTEIN SORTING VPS16"/>
    <property type="match status" value="1"/>
</dbReference>
<dbReference type="InterPro" id="IPR006925">
    <property type="entry name" value="Vps16_C"/>
</dbReference>
<evidence type="ECO:0000313" key="5">
    <source>
        <dbReference type="Proteomes" id="UP000183567"/>
    </source>
</evidence>
<evidence type="ECO:0008006" key="6">
    <source>
        <dbReference type="Google" id="ProtNLM"/>
    </source>
</evidence>
<dbReference type="GO" id="GO:0006886">
    <property type="term" value="P:intracellular protein transport"/>
    <property type="evidence" value="ECO:0007669"/>
    <property type="project" value="InterPro"/>
</dbReference>
<gene>
    <name evidence="4" type="ORF">AZE42_01011</name>
</gene>
<dbReference type="Pfam" id="PF04840">
    <property type="entry name" value="Vps16_C"/>
    <property type="match status" value="1"/>
</dbReference>